<feature type="transmembrane region" description="Helical" evidence="2">
    <location>
        <begin position="88"/>
        <end position="113"/>
    </location>
</feature>
<feature type="transmembrane region" description="Helical" evidence="2">
    <location>
        <begin position="16"/>
        <end position="38"/>
    </location>
</feature>
<sequence>MGTVPRDRSVLSPAAFLLRGLAVGLAAGLIAFVVAFALGEPYVDDAIALEEAAAAQPPAEHPEHAEEAQEPAGQDGMVEISRENQKSWGLLTGTLAIGAALGGLAALAAAAVLGRLGLSARGSTALVALVGFVAVTLVPFTKYPATPPAVGSGETIGGRTASYFALLLVSVLAAIAVVVLANRLRARYDGWTAAFVGAGVYLVVVTGTGLLLPTVNELGDFPADTLWYFRRSSLVTLAALWASIGVGLTVLVGRMHDRAAADLARRELAASL</sequence>
<feature type="region of interest" description="Disordered" evidence="1">
    <location>
        <begin position="53"/>
        <end position="74"/>
    </location>
</feature>
<dbReference type="Pfam" id="PF09490">
    <property type="entry name" value="CbtA"/>
    <property type="match status" value="1"/>
</dbReference>
<dbReference type="RefSeq" id="WP_218234269.1">
    <property type="nucleotide sequence ID" value="NZ_BAABBB010000013.1"/>
</dbReference>
<evidence type="ECO:0000256" key="1">
    <source>
        <dbReference type="SAM" id="MobiDB-lite"/>
    </source>
</evidence>
<reference evidence="4" key="1">
    <citation type="journal article" date="2019" name="Int. J. Syst. Evol. Microbiol.">
        <title>The Global Catalogue of Microorganisms (GCM) 10K type strain sequencing project: providing services to taxonomists for standard genome sequencing and annotation.</title>
        <authorList>
            <consortium name="The Broad Institute Genomics Platform"/>
            <consortium name="The Broad Institute Genome Sequencing Center for Infectious Disease"/>
            <person name="Wu L."/>
            <person name="Ma J."/>
        </authorList>
    </citation>
    <scope>NUCLEOTIDE SEQUENCE [LARGE SCALE GENOMIC DNA]</scope>
    <source>
        <strain evidence="4">JCM 17460</strain>
    </source>
</reference>
<keyword evidence="4" id="KW-1185">Reference proteome</keyword>
<dbReference type="EMBL" id="BAABBB010000013">
    <property type="protein sequence ID" value="GAA3537951.1"/>
    <property type="molecule type" value="Genomic_DNA"/>
</dbReference>
<protein>
    <recommendedName>
        <fullName evidence="5">CbtA family protein</fullName>
    </recommendedName>
</protein>
<feature type="transmembrane region" description="Helical" evidence="2">
    <location>
        <begin position="125"/>
        <end position="141"/>
    </location>
</feature>
<evidence type="ECO:0008006" key="5">
    <source>
        <dbReference type="Google" id="ProtNLM"/>
    </source>
</evidence>
<proteinExistence type="predicted"/>
<dbReference type="Proteomes" id="UP001500301">
    <property type="component" value="Unassembled WGS sequence"/>
</dbReference>
<evidence type="ECO:0000256" key="2">
    <source>
        <dbReference type="SAM" id="Phobius"/>
    </source>
</evidence>
<accession>A0ABP6VQ23</accession>
<organism evidence="3 4">
    <name type="scientific">Nocardioides daeguensis</name>
    <dbReference type="NCBI Taxonomy" id="908359"/>
    <lineage>
        <taxon>Bacteria</taxon>
        <taxon>Bacillati</taxon>
        <taxon>Actinomycetota</taxon>
        <taxon>Actinomycetes</taxon>
        <taxon>Propionibacteriales</taxon>
        <taxon>Nocardioidaceae</taxon>
        <taxon>Nocardioides</taxon>
    </lineage>
</organism>
<evidence type="ECO:0000313" key="3">
    <source>
        <dbReference type="EMBL" id="GAA3537951.1"/>
    </source>
</evidence>
<keyword evidence="2" id="KW-1133">Transmembrane helix</keyword>
<keyword evidence="2" id="KW-0812">Transmembrane</keyword>
<comment type="caution">
    <text evidence="3">The sequence shown here is derived from an EMBL/GenBank/DDBJ whole genome shotgun (WGS) entry which is preliminary data.</text>
</comment>
<name>A0ABP6VQ23_9ACTN</name>
<keyword evidence="2" id="KW-0472">Membrane</keyword>
<feature type="transmembrane region" description="Helical" evidence="2">
    <location>
        <begin position="193"/>
        <end position="212"/>
    </location>
</feature>
<gene>
    <name evidence="3" type="ORF">GCM10022263_26960</name>
</gene>
<dbReference type="InterPro" id="IPR012666">
    <property type="entry name" value="CbtA_put"/>
</dbReference>
<feature type="transmembrane region" description="Helical" evidence="2">
    <location>
        <begin position="232"/>
        <end position="253"/>
    </location>
</feature>
<evidence type="ECO:0000313" key="4">
    <source>
        <dbReference type="Proteomes" id="UP001500301"/>
    </source>
</evidence>
<feature type="transmembrane region" description="Helical" evidence="2">
    <location>
        <begin position="161"/>
        <end position="181"/>
    </location>
</feature>